<dbReference type="InterPro" id="IPR001611">
    <property type="entry name" value="Leu-rich_rpt"/>
</dbReference>
<proteinExistence type="predicted"/>
<dbReference type="RefSeq" id="WP_141421929.1">
    <property type="nucleotide sequence ID" value="NZ_VIAR01000008.1"/>
</dbReference>
<dbReference type="InterPro" id="IPR032675">
    <property type="entry name" value="LRR_dom_sf"/>
</dbReference>
<dbReference type="PROSITE" id="PS51450">
    <property type="entry name" value="LRR"/>
    <property type="match status" value="1"/>
</dbReference>
<reference evidence="4 5" key="1">
    <citation type="submission" date="2019-06" db="EMBL/GenBank/DDBJ databases">
        <title>Flavibacter putida gen. nov., sp. nov., a novel marine bacterium of the family Flavobacteriaceae isolated from coastal seawater.</title>
        <authorList>
            <person name="Feng X."/>
        </authorList>
    </citation>
    <scope>NUCLEOTIDE SEQUENCE [LARGE SCALE GENOMIC DNA]</scope>
    <source>
        <strain evidence="4 5">PLHSN227</strain>
    </source>
</reference>
<dbReference type="AlphaFoldDB" id="A0A507ZY26"/>
<dbReference type="Pfam" id="PF18962">
    <property type="entry name" value="Por_Secre_tail"/>
    <property type="match status" value="1"/>
</dbReference>
<accession>A0A507ZY26</accession>
<dbReference type="EMBL" id="VIAR01000008">
    <property type="protein sequence ID" value="TQD38502.1"/>
    <property type="molecule type" value="Genomic_DNA"/>
</dbReference>
<feature type="signal peptide" evidence="2">
    <location>
        <begin position="1"/>
        <end position="19"/>
    </location>
</feature>
<organism evidence="4 5">
    <name type="scientific">Haloflavibacter putidus</name>
    <dbReference type="NCBI Taxonomy" id="2576776"/>
    <lineage>
        <taxon>Bacteria</taxon>
        <taxon>Pseudomonadati</taxon>
        <taxon>Bacteroidota</taxon>
        <taxon>Flavobacteriia</taxon>
        <taxon>Flavobacteriales</taxon>
        <taxon>Flavobacteriaceae</taxon>
        <taxon>Haloflavibacter</taxon>
    </lineage>
</organism>
<gene>
    <name evidence="4" type="ORF">FKR84_08770</name>
</gene>
<keyword evidence="1 2" id="KW-0732">Signal</keyword>
<dbReference type="OrthoDB" id="3179827at2"/>
<name>A0A507ZY26_9FLAO</name>
<sequence>MQNLLFLVIFLLVSLHNQAQTTAIPDPYFEQALIDLQIDSDGQLNGQVLTADISTLSVLEISGKGIQDLTGIAAFSALEILNCTDNNLSALDLNANAQLKELYAGNPGELPENTFSSLDLSNNNLLEIVELENIPALEFINLKNGNNTILSQVKTTCFIEGAACNNALCIEVDNAQAANNNQAPYSSWASGTGVAYAEDCNLKVTGQAIKTIKFFPNPTTGKVFLTTKKNNIQKLQIFGMEGKLLQEISFKDASEFSLEQHPAGIYFIKYWQSNTFKIQKIIKR</sequence>
<evidence type="ECO:0000259" key="3">
    <source>
        <dbReference type="Pfam" id="PF18962"/>
    </source>
</evidence>
<evidence type="ECO:0000256" key="1">
    <source>
        <dbReference type="ARBA" id="ARBA00022729"/>
    </source>
</evidence>
<dbReference type="Proteomes" id="UP000317169">
    <property type="component" value="Unassembled WGS sequence"/>
</dbReference>
<dbReference type="SUPFAM" id="SSF52058">
    <property type="entry name" value="L domain-like"/>
    <property type="match status" value="1"/>
</dbReference>
<evidence type="ECO:0000313" key="5">
    <source>
        <dbReference type="Proteomes" id="UP000317169"/>
    </source>
</evidence>
<dbReference type="InterPro" id="IPR026444">
    <property type="entry name" value="Secre_tail"/>
</dbReference>
<dbReference type="NCBIfam" id="TIGR04183">
    <property type="entry name" value="Por_Secre_tail"/>
    <property type="match status" value="1"/>
</dbReference>
<feature type="domain" description="Secretion system C-terminal sorting" evidence="3">
    <location>
        <begin position="215"/>
        <end position="282"/>
    </location>
</feature>
<comment type="caution">
    <text evidence="4">The sequence shown here is derived from an EMBL/GenBank/DDBJ whole genome shotgun (WGS) entry which is preliminary data.</text>
</comment>
<feature type="chain" id="PRO_5021414612" evidence="2">
    <location>
        <begin position="20"/>
        <end position="284"/>
    </location>
</feature>
<keyword evidence="5" id="KW-1185">Reference proteome</keyword>
<evidence type="ECO:0000313" key="4">
    <source>
        <dbReference type="EMBL" id="TQD38502.1"/>
    </source>
</evidence>
<protein>
    <submittedName>
        <fullName evidence="4">T9SS type A sorting domain-containing protein</fullName>
    </submittedName>
</protein>
<dbReference type="Gene3D" id="3.80.10.10">
    <property type="entry name" value="Ribonuclease Inhibitor"/>
    <property type="match status" value="1"/>
</dbReference>
<evidence type="ECO:0000256" key="2">
    <source>
        <dbReference type="SAM" id="SignalP"/>
    </source>
</evidence>